<evidence type="ECO:0000256" key="2">
    <source>
        <dbReference type="ARBA" id="ARBA00023163"/>
    </source>
</evidence>
<feature type="domain" description="RNA polymerase subunit H/Rpb5 C-terminal" evidence="5">
    <location>
        <begin position="158"/>
        <end position="230"/>
    </location>
</feature>
<evidence type="ECO:0000256" key="4">
    <source>
        <dbReference type="ARBA" id="ARBA00025765"/>
    </source>
</evidence>
<dbReference type="GO" id="GO:0005665">
    <property type="term" value="C:RNA polymerase II, core complex"/>
    <property type="evidence" value="ECO:0007669"/>
    <property type="project" value="TreeGrafter"/>
</dbReference>
<gene>
    <name evidence="7" type="ORF">Bca52824_004843</name>
</gene>
<dbReference type="SUPFAM" id="SSF53036">
    <property type="entry name" value="Eukaryotic RPB5 N-terminal domain"/>
    <property type="match status" value="1"/>
</dbReference>
<dbReference type="Pfam" id="PF01191">
    <property type="entry name" value="RNA_pol_Rpb5_C"/>
    <property type="match status" value="1"/>
</dbReference>
<dbReference type="PIRSF" id="PIRSF000747">
    <property type="entry name" value="RPB5"/>
    <property type="match status" value="1"/>
</dbReference>
<dbReference type="PANTHER" id="PTHR10535">
    <property type="entry name" value="DNA-DIRECTED RNA POLYMERASES I, II, AND III SUBUNIT RPABC1"/>
    <property type="match status" value="1"/>
</dbReference>
<dbReference type="InterPro" id="IPR014381">
    <property type="entry name" value="Arch_Rpo5/euc_Rpb5"/>
</dbReference>
<protein>
    <submittedName>
        <fullName evidence="7">Uncharacterized protein</fullName>
    </submittedName>
</protein>
<dbReference type="Gene3D" id="3.90.940.20">
    <property type="entry name" value="RPB5-like RNA polymerase subunit"/>
    <property type="match status" value="1"/>
</dbReference>
<keyword evidence="3" id="KW-0539">Nucleus</keyword>
<dbReference type="InterPro" id="IPR000783">
    <property type="entry name" value="RNA_pol_subH/Rpb5_C"/>
</dbReference>
<dbReference type="InterPro" id="IPR036710">
    <property type="entry name" value="RNA_pol_Rpb5_N_sf"/>
</dbReference>
<proteinExistence type="inferred from homology"/>
<reference evidence="7 8" key="1">
    <citation type="submission" date="2020-02" db="EMBL/GenBank/DDBJ databases">
        <authorList>
            <person name="Ma Q."/>
            <person name="Huang Y."/>
            <person name="Song X."/>
            <person name="Pei D."/>
        </authorList>
    </citation>
    <scope>NUCLEOTIDE SEQUENCE [LARGE SCALE GENOMIC DNA]</scope>
    <source>
        <strain evidence="7">Sxm20200214</strain>
        <tissue evidence="7">Leaf</tissue>
    </source>
</reference>
<evidence type="ECO:0000313" key="8">
    <source>
        <dbReference type="Proteomes" id="UP000886595"/>
    </source>
</evidence>
<accession>A0A8X7WMN3</accession>
<comment type="caution">
    <text evidence="7">The sequence shown here is derived from an EMBL/GenBank/DDBJ whole genome shotgun (WGS) entry which is preliminary data.</text>
</comment>
<evidence type="ECO:0000259" key="5">
    <source>
        <dbReference type="Pfam" id="PF01191"/>
    </source>
</evidence>
<sequence>MCLSDQEIRMLFRVTKTLNHMLKGRGYIVTDSELEMTQEQFIDKYGESMERKDLVTIKTKKNDDSDKIFVFFLQEVKMNEIKDCFTRMKSHNVFRAILVVRKDMNRFGLSAVTEANSKRIHYVESFKVSESLCCFLVCVSKHTLLKAHVHVQETELLMNVKEHAFVPEHIVLTTEEKEALLEKYTVKENQLPRIQYTDPIAKYYGLKRGEVVKIIRKSETSGRYVTYRYVI</sequence>
<evidence type="ECO:0000256" key="3">
    <source>
        <dbReference type="ARBA" id="ARBA00023242"/>
    </source>
</evidence>
<dbReference type="PANTHER" id="PTHR10535:SF0">
    <property type="entry name" value="DNA-DIRECTED RNA POLYMERASES I, II, AND III SUBUNIT RPABC1"/>
    <property type="match status" value="1"/>
</dbReference>
<comment type="subcellular location">
    <subcellularLocation>
        <location evidence="1">Nucleus</location>
    </subcellularLocation>
</comment>
<evidence type="ECO:0000313" key="7">
    <source>
        <dbReference type="EMBL" id="KAG2333663.1"/>
    </source>
</evidence>
<dbReference type="GO" id="GO:0003899">
    <property type="term" value="F:DNA-directed RNA polymerase activity"/>
    <property type="evidence" value="ECO:0007669"/>
    <property type="project" value="InterPro"/>
</dbReference>
<dbReference type="GO" id="GO:0006366">
    <property type="term" value="P:transcription by RNA polymerase II"/>
    <property type="evidence" value="ECO:0007669"/>
    <property type="project" value="TreeGrafter"/>
</dbReference>
<dbReference type="InterPro" id="IPR005571">
    <property type="entry name" value="RNA_pol_Rpb5_N"/>
</dbReference>
<dbReference type="Gene3D" id="3.40.1340.10">
    <property type="entry name" value="RNA polymerase, Rpb5, N-terminal domain"/>
    <property type="match status" value="1"/>
</dbReference>
<dbReference type="GO" id="GO:0003677">
    <property type="term" value="F:DNA binding"/>
    <property type="evidence" value="ECO:0007669"/>
    <property type="project" value="InterPro"/>
</dbReference>
<dbReference type="EMBL" id="JAAMPC010000001">
    <property type="protein sequence ID" value="KAG2333663.1"/>
    <property type="molecule type" value="Genomic_DNA"/>
</dbReference>
<evidence type="ECO:0000259" key="6">
    <source>
        <dbReference type="Pfam" id="PF03871"/>
    </source>
</evidence>
<dbReference type="GO" id="GO:0006362">
    <property type="term" value="P:transcription elongation by RNA polymerase I"/>
    <property type="evidence" value="ECO:0007669"/>
    <property type="project" value="TreeGrafter"/>
</dbReference>
<dbReference type="InterPro" id="IPR035913">
    <property type="entry name" value="RPB5-like_sf"/>
</dbReference>
<keyword evidence="8" id="KW-1185">Reference proteome</keyword>
<dbReference type="NCBIfam" id="NF007129">
    <property type="entry name" value="PRK09570.1"/>
    <property type="match status" value="1"/>
</dbReference>
<dbReference type="AlphaFoldDB" id="A0A8X7WMN3"/>
<dbReference type="FunFam" id="3.90.940.20:FF:000001">
    <property type="entry name" value="DNA-directed RNA polymerases I, II, and III subunit RPABC1"/>
    <property type="match status" value="1"/>
</dbReference>
<dbReference type="SUPFAM" id="SSF55287">
    <property type="entry name" value="RPB5-like RNA polymerase subunit"/>
    <property type="match status" value="1"/>
</dbReference>
<dbReference type="GO" id="GO:0042797">
    <property type="term" value="P:tRNA transcription by RNA polymerase III"/>
    <property type="evidence" value="ECO:0007669"/>
    <property type="project" value="TreeGrafter"/>
</dbReference>
<dbReference type="Proteomes" id="UP000886595">
    <property type="component" value="Unassembled WGS sequence"/>
</dbReference>
<dbReference type="Pfam" id="PF03871">
    <property type="entry name" value="RNA_pol_Rpb5_N"/>
    <property type="match status" value="1"/>
</dbReference>
<dbReference type="GO" id="GO:0005666">
    <property type="term" value="C:RNA polymerase III complex"/>
    <property type="evidence" value="ECO:0007669"/>
    <property type="project" value="TreeGrafter"/>
</dbReference>
<evidence type="ECO:0000256" key="1">
    <source>
        <dbReference type="ARBA" id="ARBA00004123"/>
    </source>
</evidence>
<dbReference type="OrthoDB" id="248779at2759"/>
<keyword evidence="2" id="KW-0804">Transcription</keyword>
<feature type="domain" description="RNA polymerase Rpb5 N-terminal" evidence="6">
    <location>
        <begin position="5"/>
        <end position="88"/>
    </location>
</feature>
<dbReference type="GO" id="GO:0005736">
    <property type="term" value="C:RNA polymerase I complex"/>
    <property type="evidence" value="ECO:0007669"/>
    <property type="project" value="TreeGrafter"/>
</dbReference>
<organism evidence="7 8">
    <name type="scientific">Brassica carinata</name>
    <name type="common">Ethiopian mustard</name>
    <name type="synonym">Abyssinian cabbage</name>
    <dbReference type="NCBI Taxonomy" id="52824"/>
    <lineage>
        <taxon>Eukaryota</taxon>
        <taxon>Viridiplantae</taxon>
        <taxon>Streptophyta</taxon>
        <taxon>Embryophyta</taxon>
        <taxon>Tracheophyta</taxon>
        <taxon>Spermatophyta</taxon>
        <taxon>Magnoliopsida</taxon>
        <taxon>eudicotyledons</taxon>
        <taxon>Gunneridae</taxon>
        <taxon>Pentapetalae</taxon>
        <taxon>rosids</taxon>
        <taxon>malvids</taxon>
        <taxon>Brassicales</taxon>
        <taxon>Brassicaceae</taxon>
        <taxon>Brassiceae</taxon>
        <taxon>Brassica</taxon>
    </lineage>
</organism>
<comment type="similarity">
    <text evidence="4">Belongs to the archaeal Rpo5/eukaryotic RPB5 RNA polymerase subunit family.</text>
</comment>
<dbReference type="FunFam" id="3.40.1340.10:FF:000001">
    <property type="entry name" value="DNA-directed RNA polymerases I, II, and III subunit RPABC1"/>
    <property type="match status" value="1"/>
</dbReference>
<dbReference type="HAMAP" id="MF_00025">
    <property type="entry name" value="RNApol_Rpo5_RPB5"/>
    <property type="match status" value="1"/>
</dbReference>
<name>A0A8X7WMN3_BRACI</name>